<dbReference type="OrthoDB" id="3381577at2"/>
<gene>
    <name evidence="2" type="ORF">BST43_06270</name>
</gene>
<feature type="region of interest" description="Disordered" evidence="1">
    <location>
        <begin position="1"/>
        <end position="27"/>
    </location>
</feature>
<proteinExistence type="predicted"/>
<evidence type="ECO:0000256" key="1">
    <source>
        <dbReference type="SAM" id="MobiDB-lite"/>
    </source>
</evidence>
<dbReference type="EMBL" id="MVII01000006">
    <property type="protein sequence ID" value="ORB59603.1"/>
    <property type="molecule type" value="Genomic_DNA"/>
</dbReference>
<dbReference type="STRING" id="1578165.BKG68_13110"/>
<dbReference type="RefSeq" id="WP_083013923.1">
    <property type="nucleotide sequence ID" value="NZ_CP010271.1"/>
</dbReference>
<dbReference type="KEGG" id="msao:MYCSP_06485"/>
<sequence length="99" mass="11440">MVRRGKRRHPHREPGSPSPSIGADRIEQGADGFDYHVRRIAEARAIKVYRCPGCDHEITIGVAHVVVWPVDDRAGEDRRHWHAPCWTNRANRSPTRRWS</sequence>
<evidence type="ECO:0008006" key="4">
    <source>
        <dbReference type="Google" id="ProtNLM"/>
    </source>
</evidence>
<name>A0A1S4VHG3_9MYCO</name>
<accession>A0A1S4VHG3</accession>
<reference evidence="2 3" key="1">
    <citation type="submission" date="2016-12" db="EMBL/GenBank/DDBJ databases">
        <title>The new phylogeny of genus Mycobacterium.</title>
        <authorList>
            <person name="Tortoli E."/>
            <person name="Trovato A."/>
            <person name="Cirillo D.M."/>
        </authorList>
    </citation>
    <scope>NUCLEOTIDE SEQUENCE [LARGE SCALE GENOMIC DNA]</scope>
    <source>
        <strain evidence="2 3">CCUG 66554</strain>
    </source>
</reference>
<comment type="caution">
    <text evidence="2">The sequence shown here is derived from an EMBL/GenBank/DDBJ whole genome shotgun (WGS) entry which is preliminary data.</text>
</comment>
<dbReference type="Proteomes" id="UP000192434">
    <property type="component" value="Unassembled WGS sequence"/>
</dbReference>
<evidence type="ECO:0000313" key="3">
    <source>
        <dbReference type="Proteomes" id="UP000192434"/>
    </source>
</evidence>
<dbReference type="AlphaFoldDB" id="A0A1S4VHG3"/>
<organism evidence="2 3">
    <name type="scientific">Mycobacteroides saopaulense</name>
    <dbReference type="NCBI Taxonomy" id="1578165"/>
    <lineage>
        <taxon>Bacteria</taxon>
        <taxon>Bacillati</taxon>
        <taxon>Actinomycetota</taxon>
        <taxon>Actinomycetes</taxon>
        <taxon>Mycobacteriales</taxon>
        <taxon>Mycobacteriaceae</taxon>
        <taxon>Mycobacteroides</taxon>
    </lineage>
</organism>
<feature type="compositionally biased region" description="Basic residues" evidence="1">
    <location>
        <begin position="1"/>
        <end position="11"/>
    </location>
</feature>
<evidence type="ECO:0000313" key="2">
    <source>
        <dbReference type="EMBL" id="ORB59603.1"/>
    </source>
</evidence>
<protein>
    <recommendedName>
        <fullName evidence="4">ATP/GTP-binding protein</fullName>
    </recommendedName>
</protein>